<gene>
    <name evidence="2" type="ORF">EPUS_01618</name>
</gene>
<organism evidence="2 3">
    <name type="scientific">Endocarpon pusillum (strain Z07020 / HMAS-L-300199)</name>
    <name type="common">Lichen-forming fungus</name>
    <dbReference type="NCBI Taxonomy" id="1263415"/>
    <lineage>
        <taxon>Eukaryota</taxon>
        <taxon>Fungi</taxon>
        <taxon>Dikarya</taxon>
        <taxon>Ascomycota</taxon>
        <taxon>Pezizomycotina</taxon>
        <taxon>Eurotiomycetes</taxon>
        <taxon>Chaetothyriomycetidae</taxon>
        <taxon>Verrucariales</taxon>
        <taxon>Verrucariaceae</taxon>
        <taxon>Endocarpon</taxon>
    </lineage>
</organism>
<keyword evidence="3" id="KW-1185">Reference proteome</keyword>
<dbReference type="RefSeq" id="XP_007786946.1">
    <property type="nucleotide sequence ID" value="XM_007788756.1"/>
</dbReference>
<protein>
    <submittedName>
        <fullName evidence="2">Uncharacterized protein</fullName>
    </submittedName>
</protein>
<dbReference type="AlphaFoldDB" id="U1GTP9"/>
<accession>U1GTP9</accession>
<reference evidence="3" key="1">
    <citation type="journal article" date="2014" name="BMC Genomics">
        <title>Genome characteristics reveal the impact of lichenization on lichen-forming fungus Endocarpon pusillum Hedwig (Verrucariales, Ascomycota).</title>
        <authorList>
            <person name="Wang Y.-Y."/>
            <person name="Liu B."/>
            <person name="Zhang X.-Y."/>
            <person name="Zhou Q.-M."/>
            <person name="Zhang T."/>
            <person name="Li H."/>
            <person name="Yu Y.-F."/>
            <person name="Zhang X.-L."/>
            <person name="Hao X.-Y."/>
            <person name="Wang M."/>
            <person name="Wang L."/>
            <person name="Wei J.-C."/>
        </authorList>
    </citation>
    <scope>NUCLEOTIDE SEQUENCE [LARGE SCALE GENOMIC DNA]</scope>
    <source>
        <strain evidence="3">Z07020 / HMAS-L-300199</strain>
    </source>
</reference>
<feature type="coiled-coil region" evidence="1">
    <location>
        <begin position="33"/>
        <end position="60"/>
    </location>
</feature>
<dbReference type="HOGENOM" id="CLU_1992615_0_0_1"/>
<dbReference type="EMBL" id="KE720798">
    <property type="protein sequence ID" value="ERF75788.1"/>
    <property type="molecule type" value="Genomic_DNA"/>
</dbReference>
<evidence type="ECO:0000256" key="1">
    <source>
        <dbReference type="SAM" id="Coils"/>
    </source>
</evidence>
<dbReference type="GeneID" id="19236673"/>
<name>U1GTP9_ENDPU</name>
<keyword evidence="1" id="KW-0175">Coiled coil</keyword>
<proteinExistence type="predicted"/>
<sequence length="125" mass="13772">MHLIWKPEARLKELSFGSFILGHIGYINDLLIISKAVQVLDSAKKDIEEATRKTIDANAEEVAEGINTEEGGLEMLMKNADRGANEARSLKTPLDSPLVAPPHLSARKSLPEAVLHAFVRWCELA</sequence>
<dbReference type="Proteomes" id="UP000019373">
    <property type="component" value="Unassembled WGS sequence"/>
</dbReference>
<evidence type="ECO:0000313" key="3">
    <source>
        <dbReference type="Proteomes" id="UP000019373"/>
    </source>
</evidence>
<evidence type="ECO:0000313" key="2">
    <source>
        <dbReference type="EMBL" id="ERF75788.1"/>
    </source>
</evidence>